<evidence type="ECO:0000313" key="1">
    <source>
        <dbReference type="EMBL" id="KMO11427.1"/>
    </source>
</evidence>
<comment type="caution">
    <text evidence="1">The sequence shown here is derived from an EMBL/GenBank/DDBJ whole genome shotgun (WGS) entry which is preliminary data.</text>
</comment>
<protein>
    <submittedName>
        <fullName evidence="1">Uncharacterized protein</fullName>
    </submittedName>
</protein>
<gene>
    <name evidence="1" type="ORF">SQ03_27145</name>
</gene>
<reference evidence="1 2" key="1">
    <citation type="submission" date="2015-01" db="EMBL/GenBank/DDBJ databases">
        <title>Genome sequencing of Methylobacterium platani JCM14648 type strain.</title>
        <authorList>
            <person name="Chaudhry V."/>
            <person name="Patil P.B."/>
        </authorList>
    </citation>
    <scope>NUCLEOTIDE SEQUENCE [LARGE SCALE GENOMIC DNA]</scope>
    <source>
        <strain evidence="1 2">JCM 14648</strain>
    </source>
</reference>
<sequence>EVYKIRVQTIEPLRGTFSAGSRISFHVVSVVRERGRLTRIVRPYGRAEVAVSWTVVKERPFVPATPAPRPRPNRSTHLVTIGLVAVPATDDAVGSA</sequence>
<accession>A0ABR5GQR1</accession>
<dbReference type="EMBL" id="JXOD01000311">
    <property type="protein sequence ID" value="KMO11427.1"/>
    <property type="molecule type" value="Genomic_DNA"/>
</dbReference>
<feature type="non-terminal residue" evidence="1">
    <location>
        <position position="1"/>
    </location>
</feature>
<name>A0ABR5GQR1_9HYPH</name>
<keyword evidence="2" id="KW-1185">Reference proteome</keyword>
<evidence type="ECO:0000313" key="2">
    <source>
        <dbReference type="Proteomes" id="UP000035947"/>
    </source>
</evidence>
<organism evidence="1 2">
    <name type="scientific">Methylobacterium platani JCM 14648</name>
    <dbReference type="NCBI Taxonomy" id="1295136"/>
    <lineage>
        <taxon>Bacteria</taxon>
        <taxon>Pseudomonadati</taxon>
        <taxon>Pseudomonadota</taxon>
        <taxon>Alphaproteobacteria</taxon>
        <taxon>Hyphomicrobiales</taxon>
        <taxon>Methylobacteriaceae</taxon>
        <taxon>Methylobacterium</taxon>
    </lineage>
</organism>
<proteinExistence type="predicted"/>
<dbReference type="Proteomes" id="UP000035947">
    <property type="component" value="Unassembled WGS sequence"/>
</dbReference>
<dbReference type="RefSeq" id="WP_048436905.1">
    <property type="nucleotide sequence ID" value="NZ_JXOD01000311.1"/>
</dbReference>